<organism evidence="1 2">
    <name type="scientific">Comamonas terrae</name>
    <dbReference type="NCBI Taxonomy" id="673548"/>
    <lineage>
        <taxon>Bacteria</taxon>
        <taxon>Pseudomonadati</taxon>
        <taxon>Pseudomonadota</taxon>
        <taxon>Betaproteobacteria</taxon>
        <taxon>Burkholderiales</taxon>
        <taxon>Comamonadaceae</taxon>
        <taxon>Comamonas</taxon>
    </lineage>
</organism>
<proteinExistence type="predicted"/>
<gene>
    <name evidence="1" type="ORF">ACFSW6_15045</name>
</gene>
<accession>A0ABW5UP65</accession>
<keyword evidence="2" id="KW-1185">Reference proteome</keyword>
<evidence type="ECO:0000313" key="1">
    <source>
        <dbReference type="EMBL" id="MFD2755411.1"/>
    </source>
</evidence>
<name>A0ABW5UP65_9BURK</name>
<evidence type="ECO:0000313" key="2">
    <source>
        <dbReference type="Proteomes" id="UP001597463"/>
    </source>
</evidence>
<reference evidence="2" key="1">
    <citation type="journal article" date="2019" name="Int. J. Syst. Evol. Microbiol.">
        <title>The Global Catalogue of Microorganisms (GCM) 10K type strain sequencing project: providing services to taxonomists for standard genome sequencing and annotation.</title>
        <authorList>
            <consortium name="The Broad Institute Genomics Platform"/>
            <consortium name="The Broad Institute Genome Sequencing Center for Infectious Disease"/>
            <person name="Wu L."/>
            <person name="Ma J."/>
        </authorList>
    </citation>
    <scope>NUCLEOTIDE SEQUENCE [LARGE SCALE GENOMIC DNA]</scope>
    <source>
        <strain evidence="2">TISTR 1906</strain>
    </source>
</reference>
<evidence type="ECO:0008006" key="3">
    <source>
        <dbReference type="Google" id="ProtNLM"/>
    </source>
</evidence>
<protein>
    <recommendedName>
        <fullName evidence="3">Integrase</fullName>
    </recommendedName>
</protein>
<dbReference type="RefSeq" id="WP_157082169.1">
    <property type="nucleotide sequence ID" value="NZ_BCNT01000018.1"/>
</dbReference>
<dbReference type="Proteomes" id="UP001597463">
    <property type="component" value="Unassembled WGS sequence"/>
</dbReference>
<comment type="caution">
    <text evidence="1">The sequence shown here is derived from an EMBL/GenBank/DDBJ whole genome shotgun (WGS) entry which is preliminary data.</text>
</comment>
<sequence length="93" mass="10698">MAKRISRRRRKLAAPRGFEVLPSDGRRFMVLRLRSGRKVVQRTFTSSEVDFLIWMLAWVSWNSDEAKTPGQALLLAYERGRGISPPVVPDAER</sequence>
<dbReference type="EMBL" id="JBHUMV010000007">
    <property type="protein sequence ID" value="MFD2755411.1"/>
    <property type="molecule type" value="Genomic_DNA"/>
</dbReference>